<sequence length="68" mass="7757">MFKNKVREFAKALSEKIVDSTVTLNSHNTINSGFINEVLVTVESPKGIQYFIIGEYPEGGYTWRILYV</sequence>
<reference evidence="1 2" key="1">
    <citation type="submission" date="2017-12" db="EMBL/GenBank/DDBJ databases">
        <title>Complete genome sequence and characterization of bacteriophage phiP4-3 infecting Proteus pennea.</title>
        <authorList>
            <person name="He Y."/>
            <person name="Yang H."/>
        </authorList>
    </citation>
    <scope>NUCLEOTIDE SEQUENCE [LARGE SCALE GENOMIC DNA]</scope>
</reference>
<dbReference type="EMBL" id="MG696114">
    <property type="protein sequence ID" value="AUM58408.1"/>
    <property type="molecule type" value="Genomic_DNA"/>
</dbReference>
<keyword evidence="2" id="KW-1185">Reference proteome</keyword>
<evidence type="ECO:0000313" key="2">
    <source>
        <dbReference type="Proteomes" id="UP000240538"/>
    </source>
</evidence>
<protein>
    <submittedName>
        <fullName evidence="1">Uncharacterized protein</fullName>
    </submittedName>
</protein>
<accession>A0A2I6PFA1</accession>
<gene>
    <name evidence="1" type="ORF">phiP43_050</name>
</gene>
<evidence type="ECO:0000313" key="1">
    <source>
        <dbReference type="EMBL" id="AUM58408.1"/>
    </source>
</evidence>
<proteinExistence type="predicted"/>
<name>A0A2I6PFA1_9CAUD</name>
<dbReference type="Proteomes" id="UP000240538">
    <property type="component" value="Segment"/>
</dbReference>
<organism evidence="1 2">
    <name type="scientific">Proteus phage phiP4-3</name>
    <dbReference type="NCBI Taxonomy" id="2065203"/>
    <lineage>
        <taxon>Viruses</taxon>
        <taxon>Duplodnaviria</taxon>
        <taxon>Heunggongvirae</taxon>
        <taxon>Uroviricota</taxon>
        <taxon>Caudoviricetes</taxon>
        <taxon>Pantevenvirales</taxon>
        <taxon>Straboviridae</taxon>
        <taxon>Bragavirus</taxon>
        <taxon>Bragavirus p43</taxon>
    </lineage>
</organism>